<evidence type="ECO:0000313" key="2">
    <source>
        <dbReference type="Proteomes" id="UP001056120"/>
    </source>
</evidence>
<reference evidence="1 2" key="2">
    <citation type="journal article" date="2022" name="Mol. Ecol. Resour.">
        <title>The genomes of chicory, endive, great burdock and yacon provide insights into Asteraceae paleo-polyploidization history and plant inulin production.</title>
        <authorList>
            <person name="Fan W."/>
            <person name="Wang S."/>
            <person name="Wang H."/>
            <person name="Wang A."/>
            <person name="Jiang F."/>
            <person name="Liu H."/>
            <person name="Zhao H."/>
            <person name="Xu D."/>
            <person name="Zhang Y."/>
        </authorList>
    </citation>
    <scope>NUCLEOTIDE SEQUENCE [LARGE SCALE GENOMIC DNA]</scope>
    <source>
        <strain evidence="2">cv. Yunnan</strain>
        <tissue evidence="1">Leaves</tissue>
    </source>
</reference>
<dbReference type="Proteomes" id="UP001056120">
    <property type="component" value="Linkage Group LG11"/>
</dbReference>
<dbReference type="EMBL" id="CM042028">
    <property type="protein sequence ID" value="KAI3799928.1"/>
    <property type="molecule type" value="Genomic_DNA"/>
</dbReference>
<keyword evidence="2" id="KW-1185">Reference proteome</keyword>
<organism evidence="1 2">
    <name type="scientific">Smallanthus sonchifolius</name>
    <dbReference type="NCBI Taxonomy" id="185202"/>
    <lineage>
        <taxon>Eukaryota</taxon>
        <taxon>Viridiplantae</taxon>
        <taxon>Streptophyta</taxon>
        <taxon>Embryophyta</taxon>
        <taxon>Tracheophyta</taxon>
        <taxon>Spermatophyta</taxon>
        <taxon>Magnoliopsida</taxon>
        <taxon>eudicotyledons</taxon>
        <taxon>Gunneridae</taxon>
        <taxon>Pentapetalae</taxon>
        <taxon>asterids</taxon>
        <taxon>campanulids</taxon>
        <taxon>Asterales</taxon>
        <taxon>Asteraceae</taxon>
        <taxon>Asteroideae</taxon>
        <taxon>Heliantheae alliance</taxon>
        <taxon>Millerieae</taxon>
        <taxon>Smallanthus</taxon>
    </lineage>
</organism>
<reference evidence="2" key="1">
    <citation type="journal article" date="2022" name="Mol. Ecol. Resour.">
        <title>The genomes of chicory, endive, great burdock and yacon provide insights into Asteraceae palaeo-polyploidization history and plant inulin production.</title>
        <authorList>
            <person name="Fan W."/>
            <person name="Wang S."/>
            <person name="Wang H."/>
            <person name="Wang A."/>
            <person name="Jiang F."/>
            <person name="Liu H."/>
            <person name="Zhao H."/>
            <person name="Xu D."/>
            <person name="Zhang Y."/>
        </authorList>
    </citation>
    <scope>NUCLEOTIDE SEQUENCE [LARGE SCALE GENOMIC DNA]</scope>
    <source>
        <strain evidence="2">cv. Yunnan</strain>
    </source>
</reference>
<name>A0ACB9HVB7_9ASTR</name>
<comment type="caution">
    <text evidence="1">The sequence shown here is derived from an EMBL/GenBank/DDBJ whole genome shotgun (WGS) entry which is preliminary data.</text>
</comment>
<evidence type="ECO:0000313" key="1">
    <source>
        <dbReference type="EMBL" id="KAI3799928.1"/>
    </source>
</evidence>
<gene>
    <name evidence="1" type="ORF">L1987_35234</name>
</gene>
<protein>
    <submittedName>
        <fullName evidence="1">Uncharacterized protein</fullName>
    </submittedName>
</protein>
<proteinExistence type="predicted"/>
<accession>A0ACB9HVB7</accession>
<sequence length="87" mass="10263">MEAKEFKDKNDGKEPLPPPLVRTEWTKDYARRDGRNEIKMRLLCGMEKQGIWGMHPDLEMQMQTKADVQRDEAGKELRGELEHHPIF</sequence>